<organism evidence="1 2">
    <name type="scientific">Sporocytophaga myxococcoides</name>
    <dbReference type="NCBI Taxonomy" id="153721"/>
    <lineage>
        <taxon>Bacteria</taxon>
        <taxon>Pseudomonadati</taxon>
        <taxon>Bacteroidota</taxon>
        <taxon>Cytophagia</taxon>
        <taxon>Cytophagales</taxon>
        <taxon>Cytophagaceae</taxon>
        <taxon>Sporocytophaga</taxon>
    </lineage>
</organism>
<keyword evidence="2" id="KW-1185">Reference proteome</keyword>
<keyword evidence="1" id="KW-0449">Lipoprotein</keyword>
<reference evidence="1 2" key="1">
    <citation type="submission" date="2014-09" db="EMBL/GenBank/DDBJ databases">
        <title>Sporocytophaga myxococcoides PG-01 genome sequencing.</title>
        <authorList>
            <person name="Liu L."/>
            <person name="Gao P.J."/>
            <person name="Chen G.J."/>
            <person name="Wang L.S."/>
        </authorList>
    </citation>
    <scope>NUCLEOTIDE SEQUENCE [LARGE SCALE GENOMIC DNA]</scope>
    <source>
        <strain evidence="1 2">PG-01</strain>
    </source>
</reference>
<gene>
    <name evidence="1" type="ORF">MYP_1147</name>
</gene>
<dbReference type="eggNOG" id="ENOG502ZJJX">
    <property type="taxonomic scope" value="Bacteria"/>
</dbReference>
<proteinExistence type="predicted"/>
<dbReference type="Proteomes" id="UP000030185">
    <property type="component" value="Unassembled WGS sequence"/>
</dbReference>
<comment type="caution">
    <text evidence="1">The sequence shown here is derived from an EMBL/GenBank/DDBJ whole genome shotgun (WGS) entry which is preliminary data.</text>
</comment>
<evidence type="ECO:0000313" key="1">
    <source>
        <dbReference type="EMBL" id="GAL83919.1"/>
    </source>
</evidence>
<protein>
    <submittedName>
        <fullName evidence="1">Lipoprotein, putative</fullName>
    </submittedName>
</protein>
<evidence type="ECO:0000313" key="2">
    <source>
        <dbReference type="Proteomes" id="UP000030185"/>
    </source>
</evidence>
<accession>A0A098LBX5</accession>
<dbReference type="EMBL" id="BBLT01000002">
    <property type="protein sequence ID" value="GAL83919.1"/>
    <property type="molecule type" value="Genomic_DNA"/>
</dbReference>
<dbReference type="STRING" id="153721.MYP_1147"/>
<name>A0A098LBX5_9BACT</name>
<dbReference type="AlphaFoldDB" id="A0A098LBX5"/>
<sequence>MFIILLFLFSCNLKQDHDLEPDWNAQILGPLVKEDLSINEVPDIDSFAYVNAFSLEKDFGITQKEPIKIKDVPEIGPLSLPPNHLDLTETFKSAEVESGEIYFVLTNNLPFDVKPGVIVKISQSGDPLDDPLVNHELPLGLPGNGGVYKMPALNLNNKILLPELDLQILNFATQKSTNSEDLDPSKEFKIEVYIDKLKFKSITLSQGNTFNVEETVDLNLKGTDINAQSLSGKLYTFANNGMPLKFSLQLYFLDGSYTVLDSLFNTDPTIQEPEIANGVTVTPKETKITTELNEAKANKIINAEFLRIRFNAANPPDVTINKDNLLKFQLTGDLDVAIKK</sequence>